<gene>
    <name evidence="2" type="ORF">M0811_09696</name>
</gene>
<evidence type="ECO:0000256" key="1">
    <source>
        <dbReference type="SAM" id="MobiDB-lite"/>
    </source>
</evidence>
<dbReference type="Proteomes" id="UP001149090">
    <property type="component" value="Unassembled WGS sequence"/>
</dbReference>
<protein>
    <submittedName>
        <fullName evidence="2">Uncharacterized protein</fullName>
    </submittedName>
</protein>
<feature type="region of interest" description="Disordered" evidence="1">
    <location>
        <begin position="1"/>
        <end position="25"/>
    </location>
</feature>
<reference evidence="2" key="1">
    <citation type="submission" date="2022-10" db="EMBL/GenBank/DDBJ databases">
        <title>Novel sulphate-reducing endosymbionts in the free-living metamonad Anaeramoeba.</title>
        <authorList>
            <person name="Jerlstrom-Hultqvist J."/>
            <person name="Cepicka I."/>
            <person name="Gallot-Lavallee L."/>
            <person name="Salas-Leiva D."/>
            <person name="Curtis B.A."/>
            <person name="Zahonova K."/>
            <person name="Pipaliya S."/>
            <person name="Dacks J."/>
            <person name="Roger A.J."/>
        </authorList>
    </citation>
    <scope>NUCLEOTIDE SEQUENCE</scope>
    <source>
        <strain evidence="2">BMAN</strain>
    </source>
</reference>
<comment type="caution">
    <text evidence="2">The sequence shown here is derived from an EMBL/GenBank/DDBJ whole genome shotgun (WGS) entry which is preliminary data.</text>
</comment>
<name>A0A9Q0LFT3_ANAIG</name>
<evidence type="ECO:0000313" key="3">
    <source>
        <dbReference type="Proteomes" id="UP001149090"/>
    </source>
</evidence>
<keyword evidence="3" id="KW-1185">Reference proteome</keyword>
<dbReference type="AlphaFoldDB" id="A0A9Q0LFT3"/>
<organism evidence="2 3">
    <name type="scientific">Anaeramoeba ignava</name>
    <name type="common">Anaerobic marine amoeba</name>
    <dbReference type="NCBI Taxonomy" id="1746090"/>
    <lineage>
        <taxon>Eukaryota</taxon>
        <taxon>Metamonada</taxon>
        <taxon>Anaeramoebidae</taxon>
        <taxon>Anaeramoeba</taxon>
    </lineage>
</organism>
<accession>A0A9Q0LFT3</accession>
<evidence type="ECO:0000313" key="2">
    <source>
        <dbReference type="EMBL" id="KAJ5072052.1"/>
    </source>
</evidence>
<proteinExistence type="predicted"/>
<dbReference type="EMBL" id="JAPDFW010000083">
    <property type="protein sequence ID" value="KAJ5072052.1"/>
    <property type="molecule type" value="Genomic_DNA"/>
</dbReference>
<sequence length="134" mass="15771">MKSFKPSTTTKTEEDNENNSFEEANRLHQEGFEYLDMQSIEPNTTTTKEERIGDFIFKDVITPSFYELDVCTSECEEKIFYTMIDDKKLYLIEPQSVEDELFALPTNHPFVNIQNVTSKRSQTIQFLKKITQDY</sequence>